<organism evidence="2 4">
    <name type="scientific">Legionella gratiana</name>
    <dbReference type="NCBI Taxonomy" id="45066"/>
    <lineage>
        <taxon>Bacteria</taxon>
        <taxon>Pseudomonadati</taxon>
        <taxon>Pseudomonadota</taxon>
        <taxon>Gammaproteobacteria</taxon>
        <taxon>Legionellales</taxon>
        <taxon>Legionellaceae</taxon>
        <taxon>Legionella</taxon>
    </lineage>
</organism>
<name>A0A378IZG4_9GAMM</name>
<dbReference type="EMBL" id="LNYE01000020">
    <property type="protein sequence ID" value="KTD11685.1"/>
    <property type="molecule type" value="Genomic_DNA"/>
</dbReference>
<reference evidence="1 3" key="1">
    <citation type="submission" date="2015-11" db="EMBL/GenBank/DDBJ databases">
        <title>Genomic analysis of 38 Legionella species identifies large and diverse effector repertoires.</title>
        <authorList>
            <person name="Burstein D."/>
            <person name="Amaro F."/>
            <person name="Zusman T."/>
            <person name="Lifshitz Z."/>
            <person name="Cohen O."/>
            <person name="Gilbert J.A."/>
            <person name="Pupko T."/>
            <person name="Shuman H.A."/>
            <person name="Segal G."/>
        </authorList>
    </citation>
    <scope>NUCLEOTIDE SEQUENCE [LARGE SCALE GENOMIC DNA]</scope>
    <source>
        <strain evidence="1 3">Lyon 8420412</strain>
    </source>
</reference>
<gene>
    <name evidence="1" type="ORF">Lgra_1143</name>
    <name evidence="2" type="ORF">NCTC12388_00088</name>
</gene>
<dbReference type="OrthoDB" id="5649392at2"/>
<keyword evidence="3" id="KW-1185">Reference proteome</keyword>
<dbReference type="Proteomes" id="UP000054691">
    <property type="component" value="Unassembled WGS sequence"/>
</dbReference>
<dbReference type="AlphaFoldDB" id="A0A378IZG4"/>
<dbReference type="EMBL" id="UGOB01000001">
    <property type="protein sequence ID" value="STX40853.1"/>
    <property type="molecule type" value="Genomic_DNA"/>
</dbReference>
<reference evidence="2 4" key="2">
    <citation type="submission" date="2018-06" db="EMBL/GenBank/DDBJ databases">
        <authorList>
            <consortium name="Pathogen Informatics"/>
            <person name="Doyle S."/>
        </authorList>
    </citation>
    <scope>NUCLEOTIDE SEQUENCE [LARGE SCALE GENOMIC DNA]</scope>
    <source>
        <strain evidence="2 4">NCTC12388</strain>
    </source>
</reference>
<sequence>MYDKRLNTLPQKHSGSLNVINLATHDKDGFRLYTCSPIHYNENQEIVRVLEPEVRFRANKKINGTSIGQAIKQKNSLICFQITMNIVNKIILADIQLTKHKHKVFINKLWSGLNNEHKKEIVRTIYEKKPHLLTSKESVYNTIISGEYVREFFNLVCQNHPITTPATVSPEKASRIIFINANVHKTRQGSESVALYTKKHPHECCIVYNKSALEKVLKLHQDKDQAITLIIFADNNFDKKKKCLDWSLDDIGNELGKIVKTYSCIGHLNLFICYSGSLEKAKLYDATCYEKSKGTQDLSRALSVYPKSLLLEDNPFETGTIAHQICQIVFPAVHEKHRGPVMISASPRYIHNNESRFIGSSQGIPYYPHRFNEDTPLLHYKRITVFIGEPRLFQGVCLSKLNEHKESHSKVTLCEKDHNTAPRENGLLLEYGFFKQQEESSPDHTTQCTKDYTL</sequence>
<dbReference type="STRING" id="45066.Lgra_1143"/>
<proteinExistence type="predicted"/>
<accession>A0A378IZG4</accession>
<evidence type="ECO:0000313" key="2">
    <source>
        <dbReference type="EMBL" id="STX40853.1"/>
    </source>
</evidence>
<evidence type="ECO:0000313" key="3">
    <source>
        <dbReference type="Proteomes" id="UP000054691"/>
    </source>
</evidence>
<dbReference type="RefSeq" id="WP_058498309.1">
    <property type="nucleotide sequence ID" value="NZ_CAAAHW010000006.1"/>
</dbReference>
<dbReference type="Proteomes" id="UP000254476">
    <property type="component" value="Unassembled WGS sequence"/>
</dbReference>
<evidence type="ECO:0000313" key="1">
    <source>
        <dbReference type="EMBL" id="KTD11685.1"/>
    </source>
</evidence>
<protein>
    <submittedName>
        <fullName evidence="2">Uncharacterized protein</fullName>
    </submittedName>
</protein>
<evidence type="ECO:0000313" key="4">
    <source>
        <dbReference type="Proteomes" id="UP000254476"/>
    </source>
</evidence>